<evidence type="ECO:0000313" key="1">
    <source>
        <dbReference type="EMBL" id="GAA0766842.1"/>
    </source>
</evidence>
<proteinExistence type="predicted"/>
<dbReference type="Proteomes" id="UP001500279">
    <property type="component" value="Unassembled WGS sequence"/>
</dbReference>
<dbReference type="EMBL" id="BAAAEW010000045">
    <property type="protein sequence ID" value="GAA0766842.1"/>
    <property type="molecule type" value="Genomic_DNA"/>
</dbReference>
<reference evidence="1 2" key="1">
    <citation type="journal article" date="2019" name="Int. J. Syst. Evol. Microbiol.">
        <title>The Global Catalogue of Microorganisms (GCM) 10K type strain sequencing project: providing services to taxonomists for standard genome sequencing and annotation.</title>
        <authorList>
            <consortium name="The Broad Institute Genomics Platform"/>
            <consortium name="The Broad Institute Genome Sequencing Center for Infectious Disease"/>
            <person name="Wu L."/>
            <person name="Ma J."/>
        </authorList>
    </citation>
    <scope>NUCLEOTIDE SEQUENCE [LARGE SCALE GENOMIC DNA]</scope>
    <source>
        <strain evidence="1 2">JCM 15503</strain>
    </source>
</reference>
<evidence type="ECO:0000313" key="2">
    <source>
        <dbReference type="Proteomes" id="UP001500279"/>
    </source>
</evidence>
<organism evidence="1 2">
    <name type="scientific">Ideonella azotifigens</name>
    <dbReference type="NCBI Taxonomy" id="513160"/>
    <lineage>
        <taxon>Bacteria</taxon>
        <taxon>Pseudomonadati</taxon>
        <taxon>Pseudomonadota</taxon>
        <taxon>Betaproteobacteria</taxon>
        <taxon>Burkholderiales</taxon>
        <taxon>Sphaerotilaceae</taxon>
        <taxon>Ideonella</taxon>
    </lineage>
</organism>
<dbReference type="RefSeq" id="WP_231012975.1">
    <property type="nucleotide sequence ID" value="NZ_BAAAEW010000045.1"/>
</dbReference>
<comment type="caution">
    <text evidence="1">The sequence shown here is derived from an EMBL/GenBank/DDBJ whole genome shotgun (WGS) entry which is preliminary data.</text>
</comment>
<protein>
    <submittedName>
        <fullName evidence="1">Uncharacterized protein</fullName>
    </submittedName>
</protein>
<sequence length="152" mass="16335">MTALPVPTDSSSTSGPDAVWTVLDALHGPRLLHEWSDAWFHPLGGNQLAMKWLDGWLMLTRVAAGPQALEHALSSMQEIASFHLNAVQQAWADAWWRAATGHLPVSDTVRDGGSAALARRPGAAASTSVLAGHWMQPWLSLLLASMPPARTD</sequence>
<keyword evidence="2" id="KW-1185">Reference proteome</keyword>
<accession>A0ABN1KHB2</accession>
<name>A0ABN1KHB2_9BURK</name>
<gene>
    <name evidence="1" type="ORF">GCM10009107_55220</name>
</gene>